<feature type="compositionally biased region" description="Polar residues" evidence="12">
    <location>
        <begin position="356"/>
        <end position="383"/>
    </location>
</feature>
<feature type="transmembrane region" description="Helical" evidence="11">
    <location>
        <begin position="472"/>
        <end position="493"/>
    </location>
</feature>
<feature type="transmembrane region" description="Helical" evidence="11">
    <location>
        <begin position="409"/>
        <end position="429"/>
    </location>
</feature>
<dbReference type="InterPro" id="IPR035952">
    <property type="entry name" value="Rhomboid-like_sf"/>
</dbReference>
<dbReference type="SUPFAM" id="SSF144091">
    <property type="entry name" value="Rhomboid-like"/>
    <property type="match status" value="1"/>
</dbReference>
<dbReference type="Gene3D" id="1.20.1540.10">
    <property type="entry name" value="Rhomboid-like"/>
    <property type="match status" value="1"/>
</dbReference>
<comment type="function">
    <text evidence="11">Serine protease involved in intramembrane proteolysis.</text>
</comment>
<feature type="region of interest" description="Disordered" evidence="12">
    <location>
        <begin position="213"/>
        <end position="273"/>
    </location>
</feature>
<feature type="region of interest" description="Disordered" evidence="12">
    <location>
        <begin position="351"/>
        <end position="393"/>
    </location>
</feature>
<organism evidence="14">
    <name type="scientific">Corethron hystrix</name>
    <dbReference type="NCBI Taxonomy" id="216773"/>
    <lineage>
        <taxon>Eukaryota</taxon>
        <taxon>Sar</taxon>
        <taxon>Stramenopiles</taxon>
        <taxon>Ochrophyta</taxon>
        <taxon>Bacillariophyta</taxon>
        <taxon>Coscinodiscophyceae</taxon>
        <taxon>Corethrophycidae</taxon>
        <taxon>Corethrales</taxon>
        <taxon>Corethraceae</taxon>
        <taxon>Corethron</taxon>
    </lineage>
</organism>
<comment type="subcellular location">
    <subcellularLocation>
        <location evidence="2 11">Membrane</location>
        <topology evidence="2 11">Multi-pass membrane protein</topology>
    </subcellularLocation>
</comment>
<feature type="domain" description="Peptidase S54 rhomboid" evidence="13">
    <location>
        <begin position="467"/>
        <end position="613"/>
    </location>
</feature>
<comment type="caution">
    <text evidence="11">Lacks conserved residue(s) required for the propagation of feature annotation.</text>
</comment>
<sequence length="717" mass="79551">MVRVRVPRRDDRDPNYNADIDDQGGYGMMGNSTLSPDISRAAPFGNNDSVASSSQRSHPSNTARSAGSGIGALKAKVSKVSKSLVKPRSCTPITASLLESGQSSVRSGSHKPLAPSEYSQLSRVTSEGITKDNSEMYRERFHNRLKEVMLKPNPLVLKRQEALKRKRDEILRQQKMNSRQSSVSSRKPLNADDFLKDRGPLVADAVAESTSTRTCLSPPTTTMTPHTDSTEMTDSGRVLDTSCSYYSDKSGQNEATLSGRRYRSDQSPTYHLTSPLAVNHPKSRVEAYVSEKTVVPPRAKTKRGAYRTISSSSDGFSKRYDESDHPRYRRYYADPLQSVSSNDTFQSEYTEDFESSTEYTNDSCGTGMNLRNSYPSSQGASQEDVLKSSTRDTGFTDDSPEIYIVKQQFGIFSFLIGVTQIVVLTTMIIQCGMAPVYRPAVNPMLGPYPDVLSYWGASNAYLIIHGREWWRIFSPILLNTGIIHIIVSVGIQMDQGALFEKEWGSLHWIIIYLVSGASGSILSCVFMPDTISVGSSGAVCGLFGAKLSEVLCRACEEKDTKQKQISHKIRSGQFQETGCCILILSLFSFIPYVDWAYHLGGFLGGLFIGFAMFSPRCFYFVCAILFSITGWGMTVFMFAFGITYMYAEVQPSSNLGSYCQYFVETSGLSDYDCVCDSSTFLENYSWSSLFKYDNSGGYDDAQSSNYTVAGNYTDYNY</sequence>
<keyword evidence="8 11" id="KW-0720">Serine protease</keyword>
<dbReference type="EMBL" id="HBFR01043090">
    <property type="protein sequence ID" value="CAD8904316.1"/>
    <property type="molecule type" value="Transcribed_RNA"/>
</dbReference>
<evidence type="ECO:0000256" key="1">
    <source>
        <dbReference type="ARBA" id="ARBA00000156"/>
    </source>
</evidence>
<feature type="region of interest" description="Disordered" evidence="12">
    <location>
        <begin position="174"/>
        <end position="195"/>
    </location>
</feature>
<keyword evidence="9 11" id="KW-1133">Transmembrane helix</keyword>
<comment type="catalytic activity">
    <reaction evidence="1 11">
        <text>Cleaves type-1 transmembrane domains using a catalytic dyad composed of serine and histidine that are contributed by different transmembrane domains.</text>
        <dbReference type="EC" id="3.4.21.105"/>
    </reaction>
</comment>
<evidence type="ECO:0000256" key="3">
    <source>
        <dbReference type="ARBA" id="ARBA00009045"/>
    </source>
</evidence>
<feature type="transmembrane region" description="Helical" evidence="11">
    <location>
        <begin position="596"/>
        <end position="613"/>
    </location>
</feature>
<evidence type="ECO:0000256" key="4">
    <source>
        <dbReference type="ARBA" id="ARBA00013039"/>
    </source>
</evidence>
<dbReference type="GO" id="GO:0004252">
    <property type="term" value="F:serine-type endopeptidase activity"/>
    <property type="evidence" value="ECO:0007669"/>
    <property type="project" value="InterPro"/>
</dbReference>
<evidence type="ECO:0000256" key="9">
    <source>
        <dbReference type="ARBA" id="ARBA00022989"/>
    </source>
</evidence>
<dbReference type="InterPro" id="IPR022764">
    <property type="entry name" value="Peptidase_S54_rhomboid_dom"/>
</dbReference>
<keyword evidence="6 11" id="KW-0812">Transmembrane</keyword>
<dbReference type="GO" id="GO:0016020">
    <property type="term" value="C:membrane"/>
    <property type="evidence" value="ECO:0007669"/>
    <property type="project" value="UniProtKB-SubCell"/>
</dbReference>
<evidence type="ECO:0000313" key="14">
    <source>
        <dbReference type="EMBL" id="CAD8904316.1"/>
    </source>
</evidence>
<feature type="compositionally biased region" description="Polar residues" evidence="12">
    <location>
        <begin position="117"/>
        <end position="128"/>
    </location>
</feature>
<feature type="transmembrane region" description="Helical" evidence="11">
    <location>
        <begin position="620"/>
        <end position="647"/>
    </location>
</feature>
<dbReference type="GO" id="GO:0006508">
    <property type="term" value="P:proteolysis"/>
    <property type="evidence" value="ECO:0007669"/>
    <property type="project" value="UniProtKB-KW"/>
</dbReference>
<evidence type="ECO:0000256" key="11">
    <source>
        <dbReference type="RuleBase" id="RU362115"/>
    </source>
</evidence>
<feature type="compositionally biased region" description="Low complexity" evidence="12">
    <location>
        <begin position="217"/>
        <end position="233"/>
    </location>
</feature>
<feature type="region of interest" description="Disordered" evidence="12">
    <location>
        <begin position="299"/>
        <end position="322"/>
    </location>
</feature>
<accession>A0A7S1C2K9</accession>
<evidence type="ECO:0000256" key="12">
    <source>
        <dbReference type="SAM" id="MobiDB-lite"/>
    </source>
</evidence>
<evidence type="ECO:0000256" key="7">
    <source>
        <dbReference type="ARBA" id="ARBA00022801"/>
    </source>
</evidence>
<evidence type="ECO:0000256" key="10">
    <source>
        <dbReference type="ARBA" id="ARBA00023136"/>
    </source>
</evidence>
<dbReference type="AlphaFoldDB" id="A0A7S1C2K9"/>
<name>A0A7S1C2K9_9STRA</name>
<evidence type="ECO:0000259" key="13">
    <source>
        <dbReference type="Pfam" id="PF01694"/>
    </source>
</evidence>
<keyword evidence="7 11" id="KW-0378">Hydrolase</keyword>
<comment type="similarity">
    <text evidence="3 11">Belongs to the peptidase S54 family.</text>
</comment>
<reference evidence="14" key="1">
    <citation type="submission" date="2021-01" db="EMBL/GenBank/DDBJ databases">
        <authorList>
            <person name="Corre E."/>
            <person name="Pelletier E."/>
            <person name="Niang G."/>
            <person name="Scheremetjew M."/>
            <person name="Finn R."/>
            <person name="Kale V."/>
            <person name="Holt S."/>
            <person name="Cochrane G."/>
            <person name="Meng A."/>
            <person name="Brown T."/>
            <person name="Cohen L."/>
        </authorList>
    </citation>
    <scope>NUCLEOTIDE SEQUENCE</scope>
    <source>
        <strain evidence="14">308</strain>
    </source>
</reference>
<dbReference type="PANTHER" id="PTHR22936">
    <property type="entry name" value="RHOMBOID-RELATED"/>
    <property type="match status" value="1"/>
</dbReference>
<evidence type="ECO:0000256" key="8">
    <source>
        <dbReference type="ARBA" id="ARBA00022825"/>
    </source>
</evidence>
<protein>
    <recommendedName>
        <fullName evidence="4">rhomboid protease</fullName>
        <ecNumber evidence="4">3.4.21.105</ecNumber>
    </recommendedName>
</protein>
<evidence type="ECO:0000256" key="5">
    <source>
        <dbReference type="ARBA" id="ARBA00022670"/>
    </source>
</evidence>
<keyword evidence="5 11" id="KW-0645">Protease</keyword>
<dbReference type="EC" id="3.4.21.105" evidence="4"/>
<feature type="region of interest" description="Disordered" evidence="12">
    <location>
        <begin position="99"/>
        <end position="134"/>
    </location>
</feature>
<gene>
    <name evidence="14" type="ORF">CHYS00102_LOCUS31536</name>
</gene>
<keyword evidence="10 11" id="KW-0472">Membrane</keyword>
<evidence type="ECO:0000256" key="2">
    <source>
        <dbReference type="ARBA" id="ARBA00004141"/>
    </source>
</evidence>
<feature type="compositionally biased region" description="Polar residues" evidence="12">
    <location>
        <begin position="241"/>
        <end position="256"/>
    </location>
</feature>
<evidence type="ECO:0000256" key="6">
    <source>
        <dbReference type="ARBA" id="ARBA00022692"/>
    </source>
</evidence>
<dbReference type="InterPro" id="IPR002610">
    <property type="entry name" value="Peptidase_S54_rhomboid-like"/>
</dbReference>
<feature type="compositionally biased region" description="Polar residues" evidence="12">
    <location>
        <begin position="46"/>
        <end position="65"/>
    </location>
</feature>
<feature type="transmembrane region" description="Helical" evidence="11">
    <location>
        <begin position="505"/>
        <end position="526"/>
    </location>
</feature>
<proteinExistence type="inferred from homology"/>
<feature type="region of interest" description="Disordered" evidence="12">
    <location>
        <begin position="1"/>
        <end position="68"/>
    </location>
</feature>
<feature type="compositionally biased region" description="Polar residues" evidence="12">
    <location>
        <begin position="174"/>
        <end position="187"/>
    </location>
</feature>
<dbReference type="PANTHER" id="PTHR22936:SF69">
    <property type="entry name" value="RHOMBOID-LIKE PROTEIN"/>
    <property type="match status" value="1"/>
</dbReference>
<dbReference type="Pfam" id="PF01694">
    <property type="entry name" value="Rhomboid"/>
    <property type="match status" value="1"/>
</dbReference>